<comment type="similarity">
    <text evidence="1 4">Belongs to the AAA ATPase family.</text>
</comment>
<dbReference type="GO" id="GO:0016887">
    <property type="term" value="F:ATP hydrolysis activity"/>
    <property type="evidence" value="ECO:0007669"/>
    <property type="project" value="InterPro"/>
</dbReference>
<dbReference type="GO" id="GO:0035494">
    <property type="term" value="P:SNARE complex disassembly"/>
    <property type="evidence" value="ECO:0007669"/>
    <property type="project" value="InterPro"/>
</dbReference>
<evidence type="ECO:0000256" key="3">
    <source>
        <dbReference type="ARBA" id="ARBA00022840"/>
    </source>
</evidence>
<dbReference type="GO" id="GO:0005524">
    <property type="term" value="F:ATP binding"/>
    <property type="evidence" value="ECO:0007669"/>
    <property type="project" value="UniProtKB-UniRule"/>
</dbReference>
<keyword evidence="4" id="KW-0479">Metal-binding</keyword>
<dbReference type="SUPFAM" id="SSF54585">
    <property type="entry name" value="Cdc48 domain 2-like"/>
    <property type="match status" value="1"/>
</dbReference>
<dbReference type="InterPro" id="IPR029067">
    <property type="entry name" value="CDC48_domain_2-like_sf"/>
</dbReference>
<dbReference type="PANTHER" id="PTHR23078">
    <property type="entry name" value="VESICULAR-FUSION PROTEIN NSF"/>
    <property type="match status" value="1"/>
</dbReference>
<dbReference type="InterPro" id="IPR039812">
    <property type="entry name" value="Vesicle-fus_ATPase"/>
</dbReference>
<keyword evidence="3 4" id="KW-0067">ATP-binding</keyword>
<evidence type="ECO:0000256" key="1">
    <source>
        <dbReference type="ARBA" id="ARBA00006914"/>
    </source>
</evidence>
<evidence type="ECO:0000313" key="6">
    <source>
        <dbReference type="Proteomes" id="UP000677054"/>
    </source>
</evidence>
<name>A0A7R9A3S1_9CRUS</name>
<evidence type="ECO:0000313" key="5">
    <source>
        <dbReference type="EMBL" id="CAD7247136.1"/>
    </source>
</evidence>
<dbReference type="EC" id="3.6.4.6" evidence="4"/>
<keyword evidence="4" id="KW-0460">Magnesium</keyword>
<reference evidence="5" key="1">
    <citation type="submission" date="2020-11" db="EMBL/GenBank/DDBJ databases">
        <authorList>
            <person name="Tran Van P."/>
        </authorList>
    </citation>
    <scope>NUCLEOTIDE SEQUENCE</scope>
</reference>
<keyword evidence="4" id="KW-0931">ER-Golgi transport</keyword>
<keyword evidence="4" id="KW-0963">Cytoplasm</keyword>
<dbReference type="GO" id="GO:0006891">
    <property type="term" value="P:intra-Golgi vesicle-mediated transport"/>
    <property type="evidence" value="ECO:0007669"/>
    <property type="project" value="TreeGrafter"/>
</dbReference>
<dbReference type="InterPro" id="IPR009010">
    <property type="entry name" value="Asp_de-COase-like_dom_sf"/>
</dbReference>
<dbReference type="GO" id="GO:0005795">
    <property type="term" value="C:Golgi stack"/>
    <property type="evidence" value="ECO:0007669"/>
    <property type="project" value="TreeGrafter"/>
</dbReference>
<organism evidence="5">
    <name type="scientific">Darwinula stevensoni</name>
    <dbReference type="NCBI Taxonomy" id="69355"/>
    <lineage>
        <taxon>Eukaryota</taxon>
        <taxon>Metazoa</taxon>
        <taxon>Ecdysozoa</taxon>
        <taxon>Arthropoda</taxon>
        <taxon>Crustacea</taxon>
        <taxon>Oligostraca</taxon>
        <taxon>Ostracoda</taxon>
        <taxon>Podocopa</taxon>
        <taxon>Podocopida</taxon>
        <taxon>Darwinulocopina</taxon>
        <taxon>Darwinuloidea</taxon>
        <taxon>Darwinulidae</taxon>
        <taxon>Darwinula</taxon>
    </lineage>
</organism>
<comment type="function">
    <text evidence="4">Required for vesicle-mediated transport. Catalyzes the fusion of transport vesicles within the Golgi cisternae. Is also required for transport from the endoplasmic reticulum to the Golgi stack. Seems to function as a fusion protein required for the delivery of cargo proteins to all compartments of the Golgi stack independent of vesicle origin.</text>
</comment>
<dbReference type="Proteomes" id="UP000677054">
    <property type="component" value="Unassembled WGS sequence"/>
</dbReference>
<dbReference type="SUPFAM" id="SSF50692">
    <property type="entry name" value="ADC-like"/>
    <property type="match status" value="1"/>
</dbReference>
<comment type="cofactor">
    <cofactor evidence="4">
        <name>Mg(2+)</name>
        <dbReference type="ChEBI" id="CHEBI:18420"/>
    </cofactor>
    <text evidence="4">Binds 1 Mg(2+) ion per subunit.</text>
</comment>
<keyword evidence="4" id="KW-0378">Hydrolase</keyword>
<dbReference type="GO" id="GO:0046872">
    <property type="term" value="F:metal ion binding"/>
    <property type="evidence" value="ECO:0007669"/>
    <property type="project" value="UniProtKB-UniRule"/>
</dbReference>
<dbReference type="EMBL" id="CAJPEV010001351">
    <property type="protein sequence ID" value="CAG0892184.1"/>
    <property type="molecule type" value="Genomic_DNA"/>
</dbReference>
<dbReference type="AlphaFoldDB" id="A0A7R9A3S1"/>
<comment type="subcellular location">
    <subcellularLocation>
        <location evidence="4">Cytoplasm</location>
    </subcellularLocation>
</comment>
<keyword evidence="4" id="KW-0813">Transport</keyword>
<keyword evidence="6" id="KW-1185">Reference proteome</keyword>
<dbReference type="PANTHER" id="PTHR23078:SF3">
    <property type="entry name" value="VESICLE-FUSING ATPASE"/>
    <property type="match status" value="1"/>
</dbReference>
<accession>A0A7R9A3S1</accession>
<comment type="catalytic activity">
    <reaction evidence="4">
        <text>ATP + H2O = ADP + phosphate + H(+)</text>
        <dbReference type="Rhea" id="RHEA:13065"/>
        <dbReference type="ChEBI" id="CHEBI:15377"/>
        <dbReference type="ChEBI" id="CHEBI:15378"/>
        <dbReference type="ChEBI" id="CHEBI:30616"/>
        <dbReference type="ChEBI" id="CHEBI:43474"/>
        <dbReference type="ChEBI" id="CHEBI:456216"/>
        <dbReference type="EC" id="3.6.4.6"/>
    </reaction>
</comment>
<sequence>MSGVSALGGGQPGLRRDRDVREVFMLNSWIIVGGHWEVICGPGQHYVFSVHAYPKMRPGTMGFSLPQRKWASLSINQEVEVRPFSVGKDQYLSNVVLEIDFFQKKRFLRQENEWSLATDLDAIKEGKEVKPKKVKIGMVLPNTSVSFDKADGATINLVGKARG</sequence>
<dbReference type="Gene3D" id="2.40.40.20">
    <property type="match status" value="1"/>
</dbReference>
<gene>
    <name evidence="5" type="ORF">DSTB1V02_LOCUS6970</name>
</gene>
<evidence type="ECO:0000256" key="4">
    <source>
        <dbReference type="RuleBase" id="RU367045"/>
    </source>
</evidence>
<keyword evidence="4" id="KW-0653">Protein transport</keyword>
<proteinExistence type="inferred from homology"/>
<dbReference type="GO" id="GO:0043001">
    <property type="term" value="P:Golgi to plasma membrane protein transport"/>
    <property type="evidence" value="ECO:0007669"/>
    <property type="project" value="TreeGrafter"/>
</dbReference>
<dbReference type="OrthoDB" id="9982946at2759"/>
<dbReference type="EMBL" id="LR900868">
    <property type="protein sequence ID" value="CAD7247136.1"/>
    <property type="molecule type" value="Genomic_DNA"/>
</dbReference>
<protein>
    <recommendedName>
        <fullName evidence="4">Vesicle-fusing ATPase</fullName>
        <ecNumber evidence="4">3.6.4.6</ecNumber>
    </recommendedName>
</protein>
<evidence type="ECO:0000256" key="2">
    <source>
        <dbReference type="ARBA" id="ARBA00022741"/>
    </source>
</evidence>
<keyword evidence="2 4" id="KW-0547">Nucleotide-binding</keyword>